<evidence type="ECO:0000313" key="6">
    <source>
        <dbReference type="EMBL" id="MDX6851014.1"/>
    </source>
</evidence>
<dbReference type="Pfam" id="PF04397">
    <property type="entry name" value="LytTR"/>
    <property type="match status" value="1"/>
</dbReference>
<dbReference type="InterPro" id="IPR039420">
    <property type="entry name" value="WalR-like"/>
</dbReference>
<dbReference type="InterPro" id="IPR001789">
    <property type="entry name" value="Sig_transdc_resp-reg_receiver"/>
</dbReference>
<dbReference type="SMART" id="SM00850">
    <property type="entry name" value="LytTR"/>
    <property type="match status" value="1"/>
</dbReference>
<dbReference type="PANTHER" id="PTHR48111">
    <property type="entry name" value="REGULATOR OF RPOS"/>
    <property type="match status" value="1"/>
</dbReference>
<dbReference type="SMART" id="SM00448">
    <property type="entry name" value="REC"/>
    <property type="match status" value="1"/>
</dbReference>
<feature type="domain" description="HTH LytTR-type" evidence="5">
    <location>
        <begin position="135"/>
        <end position="239"/>
    </location>
</feature>
<feature type="modified residue" description="4-aspartylphosphate" evidence="3">
    <location>
        <position position="53"/>
    </location>
</feature>
<evidence type="ECO:0000313" key="7">
    <source>
        <dbReference type="Proteomes" id="UP001273505"/>
    </source>
</evidence>
<feature type="domain" description="Response regulatory" evidence="4">
    <location>
        <begin position="2"/>
        <end position="116"/>
    </location>
</feature>
<dbReference type="GO" id="GO:0003677">
    <property type="term" value="F:DNA binding"/>
    <property type="evidence" value="ECO:0007669"/>
    <property type="project" value="UniProtKB-KW"/>
</dbReference>
<keyword evidence="3" id="KW-0597">Phosphoprotein</keyword>
<gene>
    <name evidence="6" type="ORF">SCD92_16680</name>
</gene>
<dbReference type="InterPro" id="IPR011006">
    <property type="entry name" value="CheY-like_superfamily"/>
</dbReference>
<dbReference type="PANTHER" id="PTHR48111:SF3">
    <property type="entry name" value="TRANSCRIPTIONAL REGULATORY PROTEIN BTSR"/>
    <property type="match status" value="1"/>
</dbReference>
<dbReference type="EMBL" id="JAXAFO010000037">
    <property type="protein sequence ID" value="MDX6851014.1"/>
    <property type="molecule type" value="Genomic_DNA"/>
</dbReference>
<evidence type="ECO:0000259" key="5">
    <source>
        <dbReference type="PROSITE" id="PS50930"/>
    </source>
</evidence>
<evidence type="ECO:0000259" key="4">
    <source>
        <dbReference type="PROSITE" id="PS50110"/>
    </source>
</evidence>
<keyword evidence="7" id="KW-1185">Reference proteome</keyword>
<protein>
    <submittedName>
        <fullName evidence="6">LytTR family DNA-binding domain-containing protein</fullName>
    </submittedName>
</protein>
<dbReference type="InterPro" id="IPR007492">
    <property type="entry name" value="LytTR_DNA-bd_dom"/>
</dbReference>
<dbReference type="PROSITE" id="PS50110">
    <property type="entry name" value="RESPONSE_REGULATORY"/>
    <property type="match status" value="1"/>
</dbReference>
<keyword evidence="1" id="KW-0902">Two-component regulatory system</keyword>
<sequence length="240" mass="26888">MEVLIVDDEPLARSRLMRMLEGLEEYHVAGEAADARQALLQIERLDPDIVLLDIEMPGPGGLTVAQQIEALEDPPAVIFCTAYEQYALDAFSTSAVGYLLKPVRQGQLQQALAKITQLNKIQRAAATNEHARTSITAKTHRGMERIPVANIRYFLADQKYVTVYHTQGQHLLDTTLKELEEEFAGQMIRVHRNALVVCQFIEALERTAEGGYQVRLSDIDTRPVVSRRHASEVKALLQSL</sequence>
<reference evidence="6 7" key="1">
    <citation type="submission" date="2023-11" db="EMBL/GenBank/DDBJ databases">
        <title>Gilvimarinus fulvus sp. nov., isolated from the surface of Kelp.</title>
        <authorList>
            <person name="Sun Y.Y."/>
            <person name="Gong Y."/>
            <person name="Du Z.J."/>
        </authorList>
    </citation>
    <scope>NUCLEOTIDE SEQUENCE [LARGE SCALE GENOMIC DNA]</scope>
    <source>
        <strain evidence="6 7">SDUM040013</strain>
    </source>
</reference>
<evidence type="ECO:0000256" key="1">
    <source>
        <dbReference type="ARBA" id="ARBA00023012"/>
    </source>
</evidence>
<organism evidence="6 7">
    <name type="scientific">Gilvimarinus gilvus</name>
    <dbReference type="NCBI Taxonomy" id="3058038"/>
    <lineage>
        <taxon>Bacteria</taxon>
        <taxon>Pseudomonadati</taxon>
        <taxon>Pseudomonadota</taxon>
        <taxon>Gammaproteobacteria</taxon>
        <taxon>Cellvibrionales</taxon>
        <taxon>Cellvibrionaceae</taxon>
        <taxon>Gilvimarinus</taxon>
    </lineage>
</organism>
<dbReference type="PROSITE" id="PS50930">
    <property type="entry name" value="HTH_LYTTR"/>
    <property type="match status" value="1"/>
</dbReference>
<dbReference type="SUPFAM" id="SSF52172">
    <property type="entry name" value="CheY-like"/>
    <property type="match status" value="1"/>
</dbReference>
<dbReference type="Gene3D" id="3.40.50.2300">
    <property type="match status" value="1"/>
</dbReference>
<dbReference type="Gene3D" id="2.40.50.1020">
    <property type="entry name" value="LytTr DNA-binding domain"/>
    <property type="match status" value="1"/>
</dbReference>
<accession>A0ABU4S259</accession>
<comment type="caution">
    <text evidence="6">The sequence shown here is derived from an EMBL/GenBank/DDBJ whole genome shotgun (WGS) entry which is preliminary data.</text>
</comment>
<proteinExistence type="predicted"/>
<evidence type="ECO:0000256" key="3">
    <source>
        <dbReference type="PROSITE-ProRule" id="PRU00169"/>
    </source>
</evidence>
<dbReference type="Pfam" id="PF00072">
    <property type="entry name" value="Response_reg"/>
    <property type="match status" value="1"/>
</dbReference>
<name>A0ABU4S259_9GAMM</name>
<evidence type="ECO:0000256" key="2">
    <source>
        <dbReference type="ARBA" id="ARBA00023125"/>
    </source>
</evidence>
<keyword evidence="2 6" id="KW-0238">DNA-binding</keyword>
<dbReference type="Proteomes" id="UP001273505">
    <property type="component" value="Unassembled WGS sequence"/>
</dbReference>